<evidence type="ECO:0000256" key="7">
    <source>
        <dbReference type="SAM" id="Phobius"/>
    </source>
</evidence>
<proteinExistence type="predicted"/>
<keyword evidence="3 7" id="KW-0812">Transmembrane</keyword>
<name>A0A067QGW5_ZOONE</name>
<dbReference type="Proteomes" id="UP000027135">
    <property type="component" value="Unassembled WGS sequence"/>
</dbReference>
<keyword evidence="5 7" id="KW-0472">Membrane</keyword>
<dbReference type="Gene3D" id="1.20.1070.10">
    <property type="entry name" value="Rhodopsin 7-helix transmembrane proteins"/>
    <property type="match status" value="1"/>
</dbReference>
<dbReference type="EMBL" id="KK853435">
    <property type="protein sequence ID" value="KDR07641.1"/>
    <property type="molecule type" value="Genomic_DNA"/>
</dbReference>
<protein>
    <submittedName>
        <fullName evidence="8">Vasopressin V1a receptor</fullName>
    </submittedName>
</protein>
<evidence type="ECO:0000256" key="5">
    <source>
        <dbReference type="ARBA" id="ARBA00023136"/>
    </source>
</evidence>
<dbReference type="PANTHER" id="PTHR24241:SF161">
    <property type="entry name" value="G-PROTEIN COUPLED RECEPTORS FAMILY 1 PROFILE DOMAIN-CONTAINING PROTEIN"/>
    <property type="match status" value="1"/>
</dbReference>
<evidence type="ECO:0000256" key="6">
    <source>
        <dbReference type="ARBA" id="ARBA00023170"/>
    </source>
</evidence>
<organism evidence="8 9">
    <name type="scientific">Zootermopsis nevadensis</name>
    <name type="common">Dampwood termite</name>
    <dbReference type="NCBI Taxonomy" id="136037"/>
    <lineage>
        <taxon>Eukaryota</taxon>
        <taxon>Metazoa</taxon>
        <taxon>Ecdysozoa</taxon>
        <taxon>Arthropoda</taxon>
        <taxon>Hexapoda</taxon>
        <taxon>Insecta</taxon>
        <taxon>Pterygota</taxon>
        <taxon>Neoptera</taxon>
        <taxon>Polyneoptera</taxon>
        <taxon>Dictyoptera</taxon>
        <taxon>Blattodea</taxon>
        <taxon>Blattoidea</taxon>
        <taxon>Termitoidae</taxon>
        <taxon>Termopsidae</taxon>
        <taxon>Zootermopsis</taxon>
    </lineage>
</organism>
<dbReference type="Pfam" id="PF00001">
    <property type="entry name" value="7tm_1"/>
    <property type="match status" value="1"/>
</dbReference>
<evidence type="ECO:0000313" key="8">
    <source>
        <dbReference type="EMBL" id="KDR07641.1"/>
    </source>
</evidence>
<dbReference type="PANTHER" id="PTHR24241">
    <property type="entry name" value="NEUROPEPTIDE RECEPTOR-RELATED G-PROTEIN COUPLED RECEPTOR"/>
    <property type="match status" value="1"/>
</dbReference>
<feature type="transmembrane region" description="Helical" evidence="7">
    <location>
        <begin position="69"/>
        <end position="90"/>
    </location>
</feature>
<sequence length="123" mass="13647">MSQSKHLEHVSSVVRYSVSVFIVPLSVLAATYSSICREIWLHAGRSPQSQEGNCSPLISRAKMNTVKQMVAVLALYVVCSAPFISAQLWATWDTQAHTKPFFTVRYMSPPGLLSPIRIQLLAL</sequence>
<evidence type="ECO:0000313" key="9">
    <source>
        <dbReference type="Proteomes" id="UP000027135"/>
    </source>
</evidence>
<dbReference type="GO" id="GO:0005000">
    <property type="term" value="F:vasopressin receptor activity"/>
    <property type="evidence" value="ECO:0007669"/>
    <property type="project" value="TreeGrafter"/>
</dbReference>
<comment type="subcellular location">
    <subcellularLocation>
        <location evidence="1">Cell membrane</location>
        <topology evidence="1">Multi-pass membrane protein</topology>
    </subcellularLocation>
</comment>
<dbReference type="STRING" id="136037.A0A067QGW5"/>
<dbReference type="AlphaFoldDB" id="A0A067QGW5"/>
<evidence type="ECO:0000256" key="1">
    <source>
        <dbReference type="ARBA" id="ARBA00004651"/>
    </source>
</evidence>
<evidence type="ECO:0000256" key="2">
    <source>
        <dbReference type="ARBA" id="ARBA00022475"/>
    </source>
</evidence>
<accession>A0A067QGW5</accession>
<reference evidence="8 9" key="1">
    <citation type="journal article" date="2014" name="Nat. Commun.">
        <title>Molecular traces of alternative social organization in a termite genome.</title>
        <authorList>
            <person name="Terrapon N."/>
            <person name="Li C."/>
            <person name="Robertson H.M."/>
            <person name="Ji L."/>
            <person name="Meng X."/>
            <person name="Booth W."/>
            <person name="Chen Z."/>
            <person name="Childers C.P."/>
            <person name="Glastad K.M."/>
            <person name="Gokhale K."/>
            <person name="Gowin J."/>
            <person name="Gronenberg W."/>
            <person name="Hermansen R.A."/>
            <person name="Hu H."/>
            <person name="Hunt B.G."/>
            <person name="Huylmans A.K."/>
            <person name="Khalil S.M."/>
            <person name="Mitchell R.D."/>
            <person name="Munoz-Torres M.C."/>
            <person name="Mustard J.A."/>
            <person name="Pan H."/>
            <person name="Reese J.T."/>
            <person name="Scharf M.E."/>
            <person name="Sun F."/>
            <person name="Vogel H."/>
            <person name="Xiao J."/>
            <person name="Yang W."/>
            <person name="Yang Z."/>
            <person name="Yang Z."/>
            <person name="Zhou J."/>
            <person name="Zhu J."/>
            <person name="Brent C.S."/>
            <person name="Elsik C.G."/>
            <person name="Goodisman M.A."/>
            <person name="Liberles D.A."/>
            <person name="Roe R.M."/>
            <person name="Vargo E.L."/>
            <person name="Vilcinskas A."/>
            <person name="Wang J."/>
            <person name="Bornberg-Bauer E."/>
            <person name="Korb J."/>
            <person name="Zhang G."/>
            <person name="Liebig J."/>
        </authorList>
    </citation>
    <scope>NUCLEOTIDE SEQUENCE [LARGE SCALE GENOMIC DNA]</scope>
    <source>
        <tissue evidence="8">Whole organism</tissue>
    </source>
</reference>
<dbReference type="InParanoid" id="A0A067QGW5"/>
<keyword evidence="4 7" id="KW-1133">Transmembrane helix</keyword>
<dbReference type="GO" id="GO:0042277">
    <property type="term" value="F:peptide binding"/>
    <property type="evidence" value="ECO:0007669"/>
    <property type="project" value="TreeGrafter"/>
</dbReference>
<evidence type="ECO:0000256" key="3">
    <source>
        <dbReference type="ARBA" id="ARBA00022692"/>
    </source>
</evidence>
<evidence type="ECO:0000256" key="4">
    <source>
        <dbReference type="ARBA" id="ARBA00022989"/>
    </source>
</evidence>
<keyword evidence="6 8" id="KW-0675">Receptor</keyword>
<feature type="transmembrane region" description="Helical" evidence="7">
    <location>
        <begin position="16"/>
        <end position="35"/>
    </location>
</feature>
<dbReference type="GO" id="GO:0005886">
    <property type="term" value="C:plasma membrane"/>
    <property type="evidence" value="ECO:0007669"/>
    <property type="project" value="UniProtKB-SubCell"/>
</dbReference>
<keyword evidence="9" id="KW-1185">Reference proteome</keyword>
<dbReference type="SUPFAM" id="SSF81321">
    <property type="entry name" value="Family A G protein-coupled receptor-like"/>
    <property type="match status" value="1"/>
</dbReference>
<gene>
    <name evidence="8" type="ORF">L798_02711</name>
</gene>
<dbReference type="GO" id="GO:0032870">
    <property type="term" value="P:cellular response to hormone stimulus"/>
    <property type="evidence" value="ECO:0007669"/>
    <property type="project" value="TreeGrafter"/>
</dbReference>
<keyword evidence="2" id="KW-1003">Cell membrane</keyword>
<dbReference type="InterPro" id="IPR000276">
    <property type="entry name" value="GPCR_Rhodpsn"/>
</dbReference>